<dbReference type="PROSITE" id="PS50830">
    <property type="entry name" value="TNASE_3"/>
    <property type="match status" value="1"/>
</dbReference>
<feature type="domain" description="TNase-like" evidence="5">
    <location>
        <begin position="28"/>
        <end position="161"/>
    </location>
</feature>
<accession>A0A9Q9BSJ2</accession>
<dbReference type="AlphaFoldDB" id="A0A9Q9BSJ2"/>
<gene>
    <name evidence="6" type="ORF">KFV11_10355</name>
</gene>
<dbReference type="Pfam" id="PF00565">
    <property type="entry name" value="SNase"/>
    <property type="match status" value="1"/>
</dbReference>
<evidence type="ECO:0000313" key="6">
    <source>
        <dbReference type="EMBL" id="UTH14926.1"/>
    </source>
</evidence>
<evidence type="ECO:0000259" key="5">
    <source>
        <dbReference type="PROSITE" id="PS50830"/>
    </source>
</evidence>
<keyword evidence="4" id="KW-0732">Signal</keyword>
<dbReference type="SMART" id="SM00318">
    <property type="entry name" value="SNc"/>
    <property type="match status" value="1"/>
</dbReference>
<dbReference type="GO" id="GO:0004519">
    <property type="term" value="F:endonuclease activity"/>
    <property type="evidence" value="ECO:0007669"/>
    <property type="project" value="UniProtKB-KW"/>
</dbReference>
<keyword evidence="2" id="KW-0255">Endonuclease</keyword>
<sequence>MSFVRIALSFFLLVTLSLSTLPDSHAAARQKVFYTRTVDGDTLKVKTTTGQLITLRLLLTDTPESVKPGTAVQPYSLEAKSYLTKLAQSGNLSIQYDTGSRTDRYGRHLVYLYSGSTMLNERLVYNGYARVGYIYQQRHYLSMLNNAQSHAKLSRLRIWKTAGYVNPYGEGFIVRKAAAKPAVKKPVVKKPVVTKPVVTKPVFSTSPTSVKLKNAPLVLTNCTAVRKYYPYGITYKHPSYKKKLDRDHDNVACEKN</sequence>
<evidence type="ECO:0000256" key="1">
    <source>
        <dbReference type="ARBA" id="ARBA00022722"/>
    </source>
</evidence>
<dbReference type="EMBL" id="CP073809">
    <property type="protein sequence ID" value="UTH14926.1"/>
    <property type="molecule type" value="Genomic_DNA"/>
</dbReference>
<dbReference type="RefSeq" id="WP_254249883.1">
    <property type="nucleotide sequence ID" value="NZ_CP073809.1"/>
</dbReference>
<dbReference type="Pfam" id="PF05901">
    <property type="entry name" value="Excalibur"/>
    <property type="match status" value="1"/>
</dbReference>
<feature type="signal peptide" evidence="4">
    <location>
        <begin position="1"/>
        <end position="26"/>
    </location>
</feature>
<dbReference type="Proteomes" id="UP001057381">
    <property type="component" value="Chromosome"/>
</dbReference>
<evidence type="ECO:0000256" key="3">
    <source>
        <dbReference type="ARBA" id="ARBA00022801"/>
    </source>
</evidence>
<feature type="chain" id="PRO_5040151746" evidence="4">
    <location>
        <begin position="27"/>
        <end position="256"/>
    </location>
</feature>
<dbReference type="InterPro" id="IPR008613">
    <property type="entry name" value="Excalibur_Ca-bd_domain"/>
</dbReference>
<dbReference type="InterPro" id="IPR035437">
    <property type="entry name" value="SNase_OB-fold_sf"/>
</dbReference>
<reference evidence="6" key="1">
    <citation type="submission" date="2021-04" db="EMBL/GenBank/DDBJ databases">
        <title>Complete Genome Sequences of Macrococcus spp. from dog and cattle.</title>
        <authorList>
            <person name="Schwendener S."/>
            <person name="Perreten V."/>
        </authorList>
    </citation>
    <scope>NUCLEOTIDE SEQUENCE</scope>
    <source>
        <strain evidence="6">Epi0143-OL</strain>
    </source>
</reference>
<dbReference type="GO" id="GO:0016787">
    <property type="term" value="F:hydrolase activity"/>
    <property type="evidence" value="ECO:0007669"/>
    <property type="project" value="UniProtKB-KW"/>
</dbReference>
<dbReference type="Gene3D" id="2.40.50.90">
    <property type="match status" value="1"/>
</dbReference>
<evidence type="ECO:0000256" key="4">
    <source>
        <dbReference type="SAM" id="SignalP"/>
    </source>
</evidence>
<organism evidence="6 7">
    <name type="scientific">Macrococcus equipercicus</name>
    <dbReference type="NCBI Taxonomy" id="69967"/>
    <lineage>
        <taxon>Bacteria</taxon>
        <taxon>Bacillati</taxon>
        <taxon>Bacillota</taxon>
        <taxon>Bacilli</taxon>
        <taxon>Bacillales</taxon>
        <taxon>Staphylococcaceae</taxon>
        <taxon>Macrococcus</taxon>
    </lineage>
</organism>
<dbReference type="KEGG" id="mequ:KFV11_10355"/>
<dbReference type="InterPro" id="IPR016071">
    <property type="entry name" value="Staphylococal_nuclease_OB-fold"/>
</dbReference>
<evidence type="ECO:0000313" key="7">
    <source>
        <dbReference type="Proteomes" id="UP001057381"/>
    </source>
</evidence>
<dbReference type="PANTHER" id="PTHR12302">
    <property type="entry name" value="EBNA2 BINDING PROTEIN P100"/>
    <property type="match status" value="1"/>
</dbReference>
<dbReference type="SMART" id="SM00894">
    <property type="entry name" value="Excalibur"/>
    <property type="match status" value="1"/>
</dbReference>
<name>A0A9Q9BSJ2_9STAP</name>
<dbReference type="SUPFAM" id="SSF50199">
    <property type="entry name" value="Staphylococcal nuclease"/>
    <property type="match status" value="1"/>
</dbReference>
<evidence type="ECO:0000256" key="2">
    <source>
        <dbReference type="ARBA" id="ARBA00022759"/>
    </source>
</evidence>
<dbReference type="PANTHER" id="PTHR12302:SF3">
    <property type="entry name" value="SERINE_THREONINE-PROTEIN KINASE 31"/>
    <property type="match status" value="1"/>
</dbReference>
<protein>
    <submittedName>
        <fullName evidence="6">Thermonuclease family protein</fullName>
    </submittedName>
</protein>
<proteinExistence type="predicted"/>
<keyword evidence="1" id="KW-0540">Nuclease</keyword>
<keyword evidence="3" id="KW-0378">Hydrolase</keyword>